<reference evidence="2 3" key="1">
    <citation type="submission" date="2015-01" db="EMBL/GenBank/DDBJ databases">
        <authorList>
            <person name="Aslett A.Martin."/>
            <person name="De Silva Nishadi"/>
        </authorList>
    </citation>
    <scope>NUCLEOTIDE SEQUENCE [LARGE SCALE GENOMIC DNA]</scope>
    <source>
        <strain evidence="2 3">R28058</strain>
    </source>
</reference>
<dbReference type="AlphaFoldDB" id="A0A0C7I6Z8"/>
<evidence type="ECO:0000256" key="1">
    <source>
        <dbReference type="SAM" id="Phobius"/>
    </source>
</evidence>
<keyword evidence="1" id="KW-0812">Transmembrane</keyword>
<sequence length="91" mass="11011">MNKYWKLLDWIIGGIVTIFFLYSPMLSMQYEYVYIFYISLTILGVFLIYCFSSGIYWIVKKNFKITLHYILIVTIYICFSIFLFFYAAYHG</sequence>
<evidence type="ECO:0000313" key="2">
    <source>
        <dbReference type="EMBL" id="CEQ03398.1"/>
    </source>
</evidence>
<organism evidence="2 3">
    <name type="scientific">Paraclostridium sordellii</name>
    <name type="common">Clostridium sordellii</name>
    <dbReference type="NCBI Taxonomy" id="1505"/>
    <lineage>
        <taxon>Bacteria</taxon>
        <taxon>Bacillati</taxon>
        <taxon>Bacillota</taxon>
        <taxon>Clostridia</taxon>
        <taxon>Peptostreptococcales</taxon>
        <taxon>Peptostreptococcaceae</taxon>
        <taxon>Paraclostridium</taxon>
    </lineage>
</organism>
<feature type="transmembrane region" description="Helical" evidence="1">
    <location>
        <begin position="7"/>
        <end position="26"/>
    </location>
</feature>
<gene>
    <name evidence="2" type="ORF">R28058_11311</name>
</gene>
<dbReference type="EMBL" id="CEKZ01000003">
    <property type="protein sequence ID" value="CEQ03398.1"/>
    <property type="molecule type" value="Genomic_DNA"/>
</dbReference>
<accession>A0A0C7I6Z8</accession>
<name>A0A0C7I6Z8_PARSO</name>
<evidence type="ECO:0000313" key="3">
    <source>
        <dbReference type="Proteomes" id="UP000049127"/>
    </source>
</evidence>
<protein>
    <submittedName>
        <fullName evidence="2">Uncharacterized protein</fullName>
    </submittedName>
</protein>
<dbReference type="RefSeq" id="WP_055333715.1">
    <property type="nucleotide sequence ID" value="NZ_BDJI01000002.1"/>
</dbReference>
<keyword evidence="1" id="KW-1133">Transmembrane helix</keyword>
<feature type="transmembrane region" description="Helical" evidence="1">
    <location>
        <begin position="66"/>
        <end position="89"/>
    </location>
</feature>
<dbReference type="Proteomes" id="UP000049127">
    <property type="component" value="Unassembled WGS sequence"/>
</dbReference>
<keyword evidence="1" id="KW-0472">Membrane</keyword>
<feature type="transmembrane region" description="Helical" evidence="1">
    <location>
        <begin position="32"/>
        <end position="59"/>
    </location>
</feature>
<proteinExistence type="predicted"/>